<dbReference type="InterPro" id="IPR012938">
    <property type="entry name" value="Glc/Sorbosone_DH"/>
</dbReference>
<dbReference type="InterPro" id="IPR009056">
    <property type="entry name" value="Cyt_c-like_dom"/>
</dbReference>
<name>A0ABT7Y8W5_9BACT</name>
<protein>
    <submittedName>
        <fullName evidence="10">PQQ-dependent sugar dehydrogenase</fullName>
    </submittedName>
</protein>
<dbReference type="InterPro" id="IPR002324">
    <property type="entry name" value="Cyt_c_ID"/>
</dbReference>
<dbReference type="RefSeq" id="WP_289998506.1">
    <property type="nucleotide sequence ID" value="NZ_JAUEPH010000001.1"/>
</dbReference>
<dbReference type="Pfam" id="PF00034">
    <property type="entry name" value="Cytochrom_C"/>
    <property type="match status" value="1"/>
</dbReference>
<evidence type="ECO:0000259" key="9">
    <source>
        <dbReference type="PROSITE" id="PS51007"/>
    </source>
</evidence>
<dbReference type="SMART" id="SM00089">
    <property type="entry name" value="PKD"/>
    <property type="match status" value="1"/>
</dbReference>
<feature type="domain" description="PKD" evidence="8">
    <location>
        <begin position="516"/>
        <end position="568"/>
    </location>
</feature>
<evidence type="ECO:0000313" key="11">
    <source>
        <dbReference type="Proteomes" id="UP001171916"/>
    </source>
</evidence>
<keyword evidence="5 6" id="KW-0408">Iron</keyword>
<dbReference type="Gene3D" id="2.60.120.260">
    <property type="entry name" value="Galactose-binding domain-like"/>
    <property type="match status" value="1"/>
</dbReference>
<keyword evidence="11" id="KW-1185">Reference proteome</keyword>
<keyword evidence="4" id="KW-0249">Electron transport</keyword>
<dbReference type="Pfam" id="PF07995">
    <property type="entry name" value="GSDH"/>
    <property type="match status" value="1"/>
</dbReference>
<dbReference type="PROSITE" id="PS51257">
    <property type="entry name" value="PROKAR_LIPOPROTEIN"/>
    <property type="match status" value="1"/>
</dbReference>
<dbReference type="InterPro" id="IPR013783">
    <property type="entry name" value="Ig-like_fold"/>
</dbReference>
<keyword evidence="3 6" id="KW-0479">Metal-binding</keyword>
<feature type="compositionally biased region" description="Basic and acidic residues" evidence="7">
    <location>
        <begin position="205"/>
        <end position="218"/>
    </location>
</feature>
<gene>
    <name evidence="10" type="ORF">QVH07_02265</name>
</gene>
<dbReference type="PANTHER" id="PTHR19328">
    <property type="entry name" value="HEDGEHOG-INTERACTING PROTEIN"/>
    <property type="match status" value="1"/>
</dbReference>
<dbReference type="Proteomes" id="UP001171916">
    <property type="component" value="Unassembled WGS sequence"/>
</dbReference>
<dbReference type="SUPFAM" id="SSF50952">
    <property type="entry name" value="Soluble quinoprotein glucose dehydrogenase"/>
    <property type="match status" value="1"/>
</dbReference>
<dbReference type="InterPro" id="IPR035986">
    <property type="entry name" value="PKD_dom_sf"/>
</dbReference>
<evidence type="ECO:0000259" key="8">
    <source>
        <dbReference type="PROSITE" id="PS50093"/>
    </source>
</evidence>
<dbReference type="PROSITE" id="PS50093">
    <property type="entry name" value="PKD"/>
    <property type="match status" value="1"/>
</dbReference>
<dbReference type="Gene3D" id="1.10.760.10">
    <property type="entry name" value="Cytochrome c-like domain"/>
    <property type="match status" value="1"/>
</dbReference>
<keyword evidence="1" id="KW-0813">Transport</keyword>
<dbReference type="CDD" id="cd04084">
    <property type="entry name" value="CBM6_xylanase-like"/>
    <property type="match status" value="1"/>
</dbReference>
<dbReference type="Gene3D" id="2.120.10.30">
    <property type="entry name" value="TolB, C-terminal domain"/>
    <property type="match status" value="1"/>
</dbReference>
<sequence>MKIISWSGLRNKDFGSTKMLLLGALFFTLSCQPTDNGEKPEDNRFTVSVLTEPDALDEPMAFTFLNNQEMLIVERKGGVKHLNVETNALEEVGNLAVNIIYTNKEGQSRPAEEGLIGVTAHPDFATNNWVYLMYAHPDEPKHVVSRFEFKNGFLYPDSEIIMLEYPVQREECCHTGGGMVWEDQGNLFITTGNNTVNPPTGTSNLDERPGMENRDDQRTAGNTNDLRGKILRIHPEDDGSYSIPEGNLFPVGTEGTRPEIYTMGHRNPWRVSWDSETGYIYWGEVGPDASEDSERGPRGYDEFNQAKGPGFFGWPYFIGDNFAYVDYDHVNEVLGEPFDPMNVVNTSVNNTGLEKLPEPQPAMLYYPYANSEEFPLMGSAGRSATGGPVFRKADFPESDKRFPSYYEGKWLIVEFMRGWIVAITMDENGDYVSMEPFLPNEKFISAIDMSFSPDGDLYVLEYGSAWFQGNDNALVKRVRFNGGNREPVVVAISDKKAGAVPFNVQLSSEGTLDYDGDDLDYSWNIKSDNGYNETISGANPSITLTEPGRYTATLSVTDEAENTNQITLDLFAGNEPPVVDIDISRGNTSFFFADSEIEYSIKVSDKEDGSTADGSIPKEEVAVNFDYAPEGFDIIEVSQNRVVSDEWIEFSRGKTLIAESDCYSCHKIDEGSIGPSYSQVANRYENDSEGQSMLAAKIVNGGVGVWGEHAMSAHPDISMEDAQQMVDYIMGINDQLMQPEEMELSGAYTTRVPASQNGNGGYILRAAYQDKGAAGLPGLSSEKIIALRNPVLLPENAEMESGTEFLTTPREAYYLNVHDGYVGYRQLDLDGIEKVTIIAEAPERYAGVGGVIEVHLDSPDGPLVGATEKIGVSNIDLRAETQRLVEEWEANGSKGPIPNFRTVRELLRPSFDVEITGVEGVHDVYFVGKNPEAQPSQKLLQINEFRFIQKK</sequence>
<evidence type="ECO:0000313" key="10">
    <source>
        <dbReference type="EMBL" id="MDN3202951.1"/>
    </source>
</evidence>
<dbReference type="PRINTS" id="PR00606">
    <property type="entry name" value="CYTCHROMECID"/>
</dbReference>
<comment type="caution">
    <text evidence="10">The sequence shown here is derived from an EMBL/GenBank/DDBJ whole genome shotgun (WGS) entry which is preliminary data.</text>
</comment>
<proteinExistence type="predicted"/>
<dbReference type="PROSITE" id="PS51007">
    <property type="entry name" value="CYTC"/>
    <property type="match status" value="1"/>
</dbReference>
<evidence type="ECO:0000256" key="5">
    <source>
        <dbReference type="ARBA" id="ARBA00023004"/>
    </source>
</evidence>
<dbReference type="InterPro" id="IPR011042">
    <property type="entry name" value="6-blade_b-propeller_TolB-like"/>
</dbReference>
<accession>A0ABT7Y8W5</accession>
<dbReference type="SUPFAM" id="SSF49299">
    <property type="entry name" value="PKD domain"/>
    <property type="match status" value="1"/>
</dbReference>
<dbReference type="PANTHER" id="PTHR19328:SF75">
    <property type="entry name" value="ALDOSE SUGAR DEHYDROGENASE YLII"/>
    <property type="match status" value="1"/>
</dbReference>
<dbReference type="SUPFAM" id="SSF46626">
    <property type="entry name" value="Cytochrome c"/>
    <property type="match status" value="1"/>
</dbReference>
<dbReference type="EMBL" id="JAUEPH010000001">
    <property type="protein sequence ID" value="MDN3202951.1"/>
    <property type="molecule type" value="Genomic_DNA"/>
</dbReference>
<reference evidence="10" key="1">
    <citation type="submission" date="2023-06" db="EMBL/GenBank/DDBJ databases">
        <title>Robiginitalea aurantiacus sp. nov. and Algoriphagus sediminis sp. nov., isolated from coastal sediment.</title>
        <authorList>
            <person name="Zhou Z.Y."/>
            <person name="An J."/>
            <person name="Jia Y.W."/>
            <person name="Du Z.J."/>
        </authorList>
    </citation>
    <scope>NUCLEOTIDE SEQUENCE</scope>
    <source>
        <strain evidence="10">C2-7</strain>
    </source>
</reference>
<evidence type="ECO:0000256" key="4">
    <source>
        <dbReference type="ARBA" id="ARBA00022982"/>
    </source>
</evidence>
<evidence type="ECO:0000256" key="3">
    <source>
        <dbReference type="ARBA" id="ARBA00022723"/>
    </source>
</evidence>
<dbReference type="Gene3D" id="2.60.40.10">
    <property type="entry name" value="Immunoglobulins"/>
    <property type="match status" value="1"/>
</dbReference>
<evidence type="ECO:0000256" key="2">
    <source>
        <dbReference type="ARBA" id="ARBA00022617"/>
    </source>
</evidence>
<organism evidence="10 11">
    <name type="scientific">Algoriphagus sediminis</name>
    <dbReference type="NCBI Taxonomy" id="3057113"/>
    <lineage>
        <taxon>Bacteria</taxon>
        <taxon>Pseudomonadati</taxon>
        <taxon>Bacteroidota</taxon>
        <taxon>Cytophagia</taxon>
        <taxon>Cytophagales</taxon>
        <taxon>Cyclobacteriaceae</taxon>
        <taxon>Algoriphagus</taxon>
    </lineage>
</organism>
<evidence type="ECO:0000256" key="7">
    <source>
        <dbReference type="SAM" id="MobiDB-lite"/>
    </source>
</evidence>
<dbReference type="InterPro" id="IPR036909">
    <property type="entry name" value="Cyt_c-like_dom_sf"/>
</dbReference>
<dbReference type="InterPro" id="IPR011041">
    <property type="entry name" value="Quinoprot_gluc/sorb_DH_b-prop"/>
</dbReference>
<evidence type="ECO:0000256" key="1">
    <source>
        <dbReference type="ARBA" id="ARBA00022448"/>
    </source>
</evidence>
<evidence type="ECO:0000256" key="6">
    <source>
        <dbReference type="PROSITE-ProRule" id="PRU00433"/>
    </source>
</evidence>
<feature type="domain" description="Cytochrome c" evidence="9">
    <location>
        <begin position="648"/>
        <end position="733"/>
    </location>
</feature>
<dbReference type="InterPro" id="IPR000601">
    <property type="entry name" value="PKD_dom"/>
</dbReference>
<dbReference type="Pfam" id="PF18911">
    <property type="entry name" value="PKD_4"/>
    <property type="match status" value="1"/>
</dbReference>
<dbReference type="CDD" id="cd00146">
    <property type="entry name" value="PKD"/>
    <property type="match status" value="1"/>
</dbReference>
<feature type="region of interest" description="Disordered" evidence="7">
    <location>
        <begin position="191"/>
        <end position="227"/>
    </location>
</feature>
<keyword evidence="2 6" id="KW-0349">Heme</keyword>
<feature type="compositionally biased region" description="Low complexity" evidence="7">
    <location>
        <begin position="191"/>
        <end position="204"/>
    </location>
</feature>
<dbReference type="InterPro" id="IPR022409">
    <property type="entry name" value="PKD/Chitinase_dom"/>
</dbReference>